<dbReference type="SUPFAM" id="SSF53300">
    <property type="entry name" value="vWA-like"/>
    <property type="match status" value="1"/>
</dbReference>
<gene>
    <name evidence="2" type="ORF">C6V83_08215</name>
</gene>
<dbReference type="EMBL" id="CP027433">
    <property type="protein sequence ID" value="AVM02113.1"/>
    <property type="molecule type" value="Genomic_DNA"/>
</dbReference>
<dbReference type="Pfam" id="PF09967">
    <property type="entry name" value="DUF2201"/>
    <property type="match status" value="1"/>
</dbReference>
<dbReference type="InterPro" id="IPR036465">
    <property type="entry name" value="vWFA_dom_sf"/>
</dbReference>
<reference evidence="2 3" key="1">
    <citation type="submission" date="2018-03" db="EMBL/GenBank/DDBJ databases">
        <title>Characteristics and genome of n-alkane degrading marine bacteria Gordonia iterans isolated from crude oil contaminated in Tae-an, South Korea.</title>
        <authorList>
            <person name="Lee S.-S."/>
            <person name="Kim H."/>
        </authorList>
    </citation>
    <scope>NUCLEOTIDE SEQUENCE [LARGE SCALE GENOMIC DNA]</scope>
    <source>
        <strain evidence="2 3">Co17</strain>
    </source>
</reference>
<evidence type="ECO:0000313" key="2">
    <source>
        <dbReference type="EMBL" id="AVM02113.1"/>
    </source>
</evidence>
<protein>
    <recommendedName>
        <fullName evidence="1">VWA-like domain-containing protein</fullName>
    </recommendedName>
</protein>
<proteinExistence type="predicted"/>
<organism evidence="2 3">
    <name type="scientific">Gordonia iterans</name>
    <dbReference type="NCBI Taxonomy" id="1004901"/>
    <lineage>
        <taxon>Bacteria</taxon>
        <taxon>Bacillati</taxon>
        <taxon>Actinomycetota</taxon>
        <taxon>Actinomycetes</taxon>
        <taxon>Mycobacteriales</taxon>
        <taxon>Gordoniaceae</taxon>
        <taxon>Gordonia</taxon>
    </lineage>
</organism>
<dbReference type="InterPro" id="IPR018698">
    <property type="entry name" value="VWA-like_dom"/>
</dbReference>
<evidence type="ECO:0000259" key="1">
    <source>
        <dbReference type="Pfam" id="PF09967"/>
    </source>
</evidence>
<dbReference type="KEGG" id="git:C6V83_08215"/>
<dbReference type="AlphaFoldDB" id="A0A2S0KKB5"/>
<dbReference type="PANTHER" id="PTHR38730:SF1">
    <property type="entry name" value="SLL7028 PROTEIN"/>
    <property type="match status" value="1"/>
</dbReference>
<dbReference type="Proteomes" id="UP000239814">
    <property type="component" value="Chromosome"/>
</dbReference>
<accession>A0A2S0KKB5</accession>
<evidence type="ECO:0000313" key="3">
    <source>
        <dbReference type="Proteomes" id="UP000239814"/>
    </source>
</evidence>
<feature type="domain" description="VWA-like" evidence="1">
    <location>
        <begin position="2"/>
        <end position="104"/>
    </location>
</feature>
<name>A0A2S0KKB5_9ACTN</name>
<sequence length="124" mass="13026">MDQRLLGRAVAELDAIITAAGLGAHGLTAISVDTQAVACRIRQVSDVDLVGGGGTDMALGLAVAAELRPRPELTVVITDGYTPWPNAPIPGMTVIVTVVGHGDREDLPPTPDWMVRVECTDDDR</sequence>
<keyword evidence="3" id="KW-1185">Reference proteome</keyword>
<dbReference type="PANTHER" id="PTHR38730">
    <property type="entry name" value="SLL7028 PROTEIN"/>
    <property type="match status" value="1"/>
</dbReference>